<dbReference type="EMBL" id="JACTAM010000003">
    <property type="protein sequence ID" value="KAI2666818.1"/>
    <property type="molecule type" value="Genomic_DNA"/>
</dbReference>
<dbReference type="PANTHER" id="PTHR14196:SF12">
    <property type="entry name" value="ZINC FINGER PROTEIN 208-LIKE"/>
    <property type="match status" value="1"/>
</dbReference>
<protein>
    <recommendedName>
        <fullName evidence="7">C2H2-type domain-containing protein</fullName>
    </recommendedName>
</protein>
<organism evidence="8 9">
    <name type="scientific">Labeo rohita</name>
    <name type="common">Indian major carp</name>
    <name type="synonym">Cyprinus rohita</name>
    <dbReference type="NCBI Taxonomy" id="84645"/>
    <lineage>
        <taxon>Eukaryota</taxon>
        <taxon>Metazoa</taxon>
        <taxon>Chordata</taxon>
        <taxon>Craniata</taxon>
        <taxon>Vertebrata</taxon>
        <taxon>Euteleostomi</taxon>
        <taxon>Actinopterygii</taxon>
        <taxon>Neopterygii</taxon>
        <taxon>Teleostei</taxon>
        <taxon>Ostariophysi</taxon>
        <taxon>Cypriniformes</taxon>
        <taxon>Cyprinidae</taxon>
        <taxon>Labeoninae</taxon>
        <taxon>Labeonini</taxon>
        <taxon>Labeo</taxon>
    </lineage>
</organism>
<dbReference type="Pfam" id="PF13465">
    <property type="entry name" value="zf-H2C2_2"/>
    <property type="match status" value="1"/>
</dbReference>
<evidence type="ECO:0000313" key="8">
    <source>
        <dbReference type="EMBL" id="KAI2666818.1"/>
    </source>
</evidence>
<keyword evidence="1" id="KW-0479">Metal-binding</keyword>
<evidence type="ECO:0000259" key="7">
    <source>
        <dbReference type="PROSITE" id="PS50157"/>
    </source>
</evidence>
<keyword evidence="9" id="KW-1185">Reference proteome</keyword>
<name>A0ABQ8MVF4_LABRO</name>
<dbReference type="InterPro" id="IPR050717">
    <property type="entry name" value="C2H2-ZF_Transcription_Reg"/>
</dbReference>
<dbReference type="SMART" id="SM00355">
    <property type="entry name" value="ZnF_C2H2"/>
    <property type="match status" value="2"/>
</dbReference>
<proteinExistence type="predicted"/>
<dbReference type="Gene3D" id="3.30.160.60">
    <property type="entry name" value="Classic Zinc Finger"/>
    <property type="match status" value="2"/>
</dbReference>
<evidence type="ECO:0000256" key="1">
    <source>
        <dbReference type="ARBA" id="ARBA00022723"/>
    </source>
</evidence>
<gene>
    <name evidence="8" type="ORF">H4Q32_026524</name>
</gene>
<evidence type="ECO:0000256" key="3">
    <source>
        <dbReference type="ARBA" id="ARBA00022771"/>
    </source>
</evidence>
<dbReference type="Proteomes" id="UP000830375">
    <property type="component" value="Unassembled WGS sequence"/>
</dbReference>
<comment type="caution">
    <text evidence="8">The sequence shown here is derived from an EMBL/GenBank/DDBJ whole genome shotgun (WGS) entry which is preliminary data.</text>
</comment>
<feature type="compositionally biased region" description="Basic and acidic residues" evidence="6">
    <location>
        <begin position="118"/>
        <end position="133"/>
    </location>
</feature>
<dbReference type="PANTHER" id="PTHR14196">
    <property type="entry name" value="ODD-SKIPPED - RELATED"/>
    <property type="match status" value="1"/>
</dbReference>
<dbReference type="SUPFAM" id="SSF57667">
    <property type="entry name" value="beta-beta-alpha zinc fingers"/>
    <property type="match status" value="1"/>
</dbReference>
<evidence type="ECO:0000256" key="2">
    <source>
        <dbReference type="ARBA" id="ARBA00022737"/>
    </source>
</evidence>
<reference evidence="8 9" key="1">
    <citation type="submission" date="2022-01" db="EMBL/GenBank/DDBJ databases">
        <title>A high-quality chromosome-level genome assembly of rohu carp, Labeo rohita.</title>
        <authorList>
            <person name="Arick M.A. II"/>
            <person name="Hsu C.-Y."/>
            <person name="Magbanua Z."/>
            <person name="Pechanova O."/>
            <person name="Grover C."/>
            <person name="Miller E."/>
            <person name="Thrash A."/>
            <person name="Ezzel L."/>
            <person name="Alam S."/>
            <person name="Benzie J."/>
            <person name="Hamilton M."/>
            <person name="Karsi A."/>
            <person name="Lawrence M.L."/>
            <person name="Peterson D.G."/>
        </authorList>
    </citation>
    <scope>NUCLEOTIDE SEQUENCE [LARGE SCALE GENOMIC DNA]</scope>
    <source>
        <strain evidence="9">BAU-BD-2019</strain>
        <tissue evidence="8">Blood</tissue>
    </source>
</reference>
<dbReference type="PROSITE" id="PS50157">
    <property type="entry name" value="ZINC_FINGER_C2H2_2"/>
    <property type="match status" value="2"/>
</dbReference>
<evidence type="ECO:0000313" key="9">
    <source>
        <dbReference type="Proteomes" id="UP000830375"/>
    </source>
</evidence>
<evidence type="ECO:0000256" key="5">
    <source>
        <dbReference type="PROSITE-ProRule" id="PRU00042"/>
    </source>
</evidence>
<keyword evidence="3 5" id="KW-0863">Zinc-finger</keyword>
<dbReference type="InterPro" id="IPR036236">
    <property type="entry name" value="Znf_C2H2_sf"/>
</dbReference>
<accession>A0ABQ8MVF4</accession>
<feature type="compositionally biased region" description="Acidic residues" evidence="6">
    <location>
        <begin position="108"/>
        <end position="117"/>
    </location>
</feature>
<keyword evidence="4" id="KW-0862">Zinc</keyword>
<sequence>MCVSITDSIRSERELCIHTLTERCSVIAHKPVGFQAATGQDFKTHKNTNIQLSLDPDGIGIFSESERLESESSPIKNASESVTSPSRLKIVLETGLESECPNSKLIEDNEEKEELSEFEEKNHVRSGEKPKQKDLKKRRAKKSLTCTQCGKSFTYKSLLEVHMRIHTGEKPFTCDQCGKSFTQSAKLKQHMIIHTGEKLGFTLERNRITALNVGSVSNNLLLYTVIQNTITVSRSSSDPALSGLIHVLTK</sequence>
<evidence type="ECO:0000256" key="6">
    <source>
        <dbReference type="SAM" id="MobiDB-lite"/>
    </source>
</evidence>
<feature type="region of interest" description="Disordered" evidence="6">
    <location>
        <begin position="103"/>
        <end position="139"/>
    </location>
</feature>
<feature type="domain" description="C2H2-type" evidence="7">
    <location>
        <begin position="172"/>
        <end position="199"/>
    </location>
</feature>
<keyword evidence="2" id="KW-0677">Repeat</keyword>
<dbReference type="InterPro" id="IPR013087">
    <property type="entry name" value="Znf_C2H2_type"/>
</dbReference>
<feature type="domain" description="C2H2-type" evidence="7">
    <location>
        <begin position="144"/>
        <end position="171"/>
    </location>
</feature>
<dbReference type="PROSITE" id="PS00028">
    <property type="entry name" value="ZINC_FINGER_C2H2_1"/>
    <property type="match status" value="2"/>
</dbReference>
<evidence type="ECO:0000256" key="4">
    <source>
        <dbReference type="ARBA" id="ARBA00022833"/>
    </source>
</evidence>